<evidence type="ECO:0000259" key="12">
    <source>
        <dbReference type="Pfam" id="PF13691"/>
    </source>
</evidence>
<evidence type="ECO:0000256" key="1">
    <source>
        <dbReference type="ARBA" id="ARBA00000402"/>
    </source>
</evidence>
<dbReference type="PANTHER" id="PTHR12553:SF49">
    <property type="entry name" value="ZINC PHOSPHODIESTERASE ELAC PROTEIN 2"/>
    <property type="match status" value="1"/>
</dbReference>
<feature type="compositionally biased region" description="Basic and acidic residues" evidence="11">
    <location>
        <begin position="966"/>
        <end position="975"/>
    </location>
</feature>
<keyword evidence="10" id="KW-0862">Zinc</keyword>
<evidence type="ECO:0000313" key="14">
    <source>
        <dbReference type="Proteomes" id="UP000232323"/>
    </source>
</evidence>
<sequence>MAKGKKADTITVEAKKNLPAPKGSLHHYSCFLQILGMDVDHNSPSVMLVLDKGGKYIFNAGEGLQRLMREKKIKMQKVEHYLFTRVCSETMAGLPGMLLSTSTYSVDTSGILAGQEVCTIAGPRGLKAYVNAFKHYVNNQQTLKIQEMPPTRGAFCIHDCLVDNEFMVVIPVVISPTRKFQNPDMTAALLTNTGAVLGFAVDQAVDMAADLGTRGVGTSMIGEVVEIDAQPSGAKRVADCSSGLEGDVDALEPKRLRSNVENGYALDQGYGAESVVPEAMEPLVKSEGLVADPVPSTISSWSLPSDVTCYVCEMRGVPGKFDHAAAETLGVPKGPERGSLQRGQSVTLSTGRVVEPHEVMNPAAVPGPVVLVVDLPSLEHLETVCSLGDKGPFSKWIAEAETEAASSTPMLGRKHRVMMHLSPAHVVAAPAYQAWLSTLGEGWSHVVCNAGGHQTTTMRRATELQIKLNAMNPHLFPSLHPPSHIHTSASVVLPHASVTFRPEEENGKEDVCSLRPTVAEDNKSRNVLEYSAGSRVASVEKAEGGKEHQGEAQKRNGLVIARNGHKHHVLPFKTRGGDSRDVDADLQVEKVREAFMAENEEVVVMARAAADRPAPDVPPECLAGIGREELEVVFFGTVSSVPSKFRNVTSIYLDRFALGGLLLDCGEDTLGQMKRRYGAVDAEHRVKELSCVWVSHMHADHHGGLYRLLELRAQLLAEEAASSSLALLAASQPSRSSRSRSRGSAAVEPLLIIGPSRLFTVLAGYREVLHAPFHFLPNHCLVSDFNGRPPPPFVHNSYLAMLRKLELQTFQPVPVEHIPSSFGIKVAGETGWTLVFSGDSRPTQSLVEAARNATLLIHEATFEDEMQEEAIAKRHSTTSDAMRVASQAGAYRTILTHFSSRYPTMPNFDMSSRPDVAIAMDFMSVNLCDLPWLPGMVKPLDELFKRQEADWQMEDEPPGSGAEAAGGEKKEDDGSRSVAAVLSGAPLGVQARS</sequence>
<dbReference type="InterPro" id="IPR047151">
    <property type="entry name" value="RNZ2-like"/>
</dbReference>
<dbReference type="PANTHER" id="PTHR12553">
    <property type="entry name" value="ZINC PHOSPHODIESTERASE ELAC PROTEIN 2"/>
    <property type="match status" value="1"/>
</dbReference>
<keyword evidence="14" id="KW-1185">Reference proteome</keyword>
<dbReference type="SUPFAM" id="SSF56281">
    <property type="entry name" value="Metallo-hydrolase/oxidoreductase"/>
    <property type="match status" value="2"/>
</dbReference>
<evidence type="ECO:0000256" key="3">
    <source>
        <dbReference type="ARBA" id="ARBA00007823"/>
    </source>
</evidence>
<comment type="similarity">
    <text evidence="3">Belongs to the RNase Z family.</text>
</comment>
<dbReference type="OrthoDB" id="527344at2759"/>
<dbReference type="GO" id="GO:0042781">
    <property type="term" value="F:3'-tRNA processing endoribonuclease activity"/>
    <property type="evidence" value="ECO:0007669"/>
    <property type="project" value="UniProtKB-EC"/>
</dbReference>
<evidence type="ECO:0000256" key="6">
    <source>
        <dbReference type="ARBA" id="ARBA00022722"/>
    </source>
</evidence>
<dbReference type="EMBL" id="BEGY01000192">
    <property type="protein sequence ID" value="GAX85788.1"/>
    <property type="molecule type" value="Genomic_DNA"/>
</dbReference>
<keyword evidence="6" id="KW-0540">Nuclease</keyword>
<dbReference type="GO" id="GO:0005739">
    <property type="term" value="C:mitochondrion"/>
    <property type="evidence" value="ECO:0007669"/>
    <property type="project" value="TreeGrafter"/>
</dbReference>
<keyword evidence="5" id="KW-0819">tRNA processing</keyword>
<dbReference type="InterPro" id="IPR036866">
    <property type="entry name" value="RibonucZ/Hydroxyglut_hydro"/>
</dbReference>
<evidence type="ECO:0000256" key="9">
    <source>
        <dbReference type="ARBA" id="ARBA00022801"/>
    </source>
</evidence>
<gene>
    <name evidence="13" type="ORF">CEUSTIGMA_g13203.t1</name>
</gene>
<feature type="region of interest" description="Disordered" evidence="11">
    <location>
        <begin position="949"/>
        <end position="993"/>
    </location>
</feature>
<evidence type="ECO:0000313" key="13">
    <source>
        <dbReference type="EMBL" id="GAX85788.1"/>
    </source>
</evidence>
<dbReference type="GO" id="GO:1990180">
    <property type="term" value="P:mitochondrial tRNA 3'-end processing"/>
    <property type="evidence" value="ECO:0007669"/>
    <property type="project" value="TreeGrafter"/>
</dbReference>
<feature type="domain" description="tRNase Z endonuclease" evidence="12">
    <location>
        <begin position="40"/>
        <end position="93"/>
    </location>
</feature>
<comment type="catalytic activity">
    <reaction evidence="1">
        <text>Endonucleolytic cleavage of RNA, removing extra 3' nucleotides from tRNA precursor, generating 3' termini of tRNAs. A 3'-hydroxy group is left at the tRNA terminus and a 5'-phosphoryl group is left at the trailer molecule.</text>
        <dbReference type="EC" id="3.1.26.11"/>
    </reaction>
</comment>
<name>A0A250XRV0_9CHLO</name>
<accession>A0A250XRV0</accession>
<dbReference type="CDD" id="cd07718">
    <property type="entry name" value="RNaseZ_ELAC1_ELAC2-C-term-like_MBL-fold"/>
    <property type="match status" value="1"/>
</dbReference>
<dbReference type="EC" id="3.1.26.11" evidence="4"/>
<comment type="caution">
    <text evidence="13">The sequence shown here is derived from an EMBL/GenBank/DDBJ whole genome shotgun (WGS) entry which is preliminary data.</text>
</comment>
<dbReference type="Proteomes" id="UP000232323">
    <property type="component" value="Unassembled WGS sequence"/>
</dbReference>
<comment type="cofactor">
    <cofactor evidence="2">
        <name>Zn(2+)</name>
        <dbReference type="ChEBI" id="CHEBI:29105"/>
    </cofactor>
</comment>
<reference evidence="13 14" key="1">
    <citation type="submission" date="2017-08" db="EMBL/GenBank/DDBJ databases">
        <title>Acidophilic green algal genome provides insights into adaptation to an acidic environment.</title>
        <authorList>
            <person name="Hirooka S."/>
            <person name="Hirose Y."/>
            <person name="Kanesaki Y."/>
            <person name="Higuchi S."/>
            <person name="Fujiwara T."/>
            <person name="Onuma R."/>
            <person name="Era A."/>
            <person name="Ohbayashi R."/>
            <person name="Uzuka A."/>
            <person name="Nozaki H."/>
            <person name="Yoshikawa H."/>
            <person name="Miyagishima S.Y."/>
        </authorList>
    </citation>
    <scope>NUCLEOTIDE SEQUENCE [LARGE SCALE GENOMIC DNA]</scope>
    <source>
        <strain evidence="13 14">NIES-2499</strain>
    </source>
</reference>
<proteinExistence type="inferred from homology"/>
<dbReference type="AlphaFoldDB" id="A0A250XRV0"/>
<evidence type="ECO:0000256" key="8">
    <source>
        <dbReference type="ARBA" id="ARBA00022759"/>
    </source>
</evidence>
<evidence type="ECO:0000256" key="4">
    <source>
        <dbReference type="ARBA" id="ARBA00012477"/>
    </source>
</evidence>
<evidence type="ECO:0000256" key="5">
    <source>
        <dbReference type="ARBA" id="ARBA00022694"/>
    </source>
</evidence>
<dbReference type="InterPro" id="IPR027794">
    <property type="entry name" value="tRNase_Z_dom"/>
</dbReference>
<keyword evidence="9" id="KW-0378">Hydrolase</keyword>
<evidence type="ECO:0000256" key="11">
    <source>
        <dbReference type="SAM" id="MobiDB-lite"/>
    </source>
</evidence>
<dbReference type="STRING" id="1157962.A0A250XRV0"/>
<dbReference type="GO" id="GO:0046872">
    <property type="term" value="F:metal ion binding"/>
    <property type="evidence" value="ECO:0007669"/>
    <property type="project" value="UniProtKB-KW"/>
</dbReference>
<dbReference type="Pfam" id="PF13691">
    <property type="entry name" value="Lactamase_B_4"/>
    <property type="match status" value="1"/>
</dbReference>
<keyword evidence="8" id="KW-0255">Endonuclease</keyword>
<keyword evidence="7" id="KW-0479">Metal-binding</keyword>
<protein>
    <recommendedName>
        <fullName evidence="4">ribonuclease Z</fullName>
        <ecNumber evidence="4">3.1.26.11</ecNumber>
    </recommendedName>
</protein>
<evidence type="ECO:0000256" key="7">
    <source>
        <dbReference type="ARBA" id="ARBA00022723"/>
    </source>
</evidence>
<organism evidence="13 14">
    <name type="scientific">Chlamydomonas eustigma</name>
    <dbReference type="NCBI Taxonomy" id="1157962"/>
    <lineage>
        <taxon>Eukaryota</taxon>
        <taxon>Viridiplantae</taxon>
        <taxon>Chlorophyta</taxon>
        <taxon>core chlorophytes</taxon>
        <taxon>Chlorophyceae</taxon>
        <taxon>CS clade</taxon>
        <taxon>Chlamydomonadales</taxon>
        <taxon>Chlamydomonadaceae</taxon>
        <taxon>Chlamydomonas</taxon>
    </lineage>
</organism>
<evidence type="ECO:0000256" key="10">
    <source>
        <dbReference type="ARBA" id="ARBA00022833"/>
    </source>
</evidence>
<evidence type="ECO:0000256" key="2">
    <source>
        <dbReference type="ARBA" id="ARBA00001947"/>
    </source>
</evidence>
<dbReference type="Gene3D" id="3.60.15.10">
    <property type="entry name" value="Ribonuclease Z/Hydroxyacylglutathione hydrolase-like"/>
    <property type="match status" value="2"/>
</dbReference>